<dbReference type="InterPro" id="IPR038058">
    <property type="entry name" value="PhnH-like_sp"/>
</dbReference>
<accession>A0A2T5HWE3</accession>
<dbReference type="AlphaFoldDB" id="A0A2T5HWE3"/>
<proteinExistence type="predicted"/>
<keyword evidence="2" id="KW-1185">Reference proteome</keyword>
<dbReference type="Gene3D" id="3.40.50.11310">
    <property type="entry name" value="Bacterial phosphonate metabolism protein PhnH"/>
    <property type="match status" value="1"/>
</dbReference>
<name>A0A2T5HWE3_9RHOB</name>
<dbReference type="Proteomes" id="UP000244077">
    <property type="component" value="Unassembled WGS sequence"/>
</dbReference>
<dbReference type="InterPro" id="IPR008772">
    <property type="entry name" value="Phosphonate_metab_PhnH"/>
</dbReference>
<dbReference type="EMBL" id="QAOH01000001">
    <property type="protein sequence ID" value="PTQ75894.1"/>
    <property type="molecule type" value="Genomic_DNA"/>
</dbReference>
<dbReference type="NCBIfam" id="TIGR03292">
    <property type="entry name" value="PhnH_redo"/>
    <property type="match status" value="1"/>
</dbReference>
<reference evidence="1 2" key="1">
    <citation type="submission" date="2018-04" db="EMBL/GenBank/DDBJ databases">
        <title>Genomic Encyclopedia of Archaeal and Bacterial Type Strains, Phase II (KMG-II): from individual species to whole genera.</title>
        <authorList>
            <person name="Goeker M."/>
        </authorList>
    </citation>
    <scope>NUCLEOTIDE SEQUENCE [LARGE SCALE GENOMIC DNA]</scope>
    <source>
        <strain evidence="1 2">DSM 100434</strain>
    </source>
</reference>
<sequence>MPERQMSEQSLIGAFEAPPQDAARAFRAALEALARPGSIHEIKGGKAPAPVSEAAASLLLTLCDPETPLCLMGAHDTPAIRDWIAFQIGAPIVGPAKAMFALGTWAALQPVTAFPIGTAEYPDRSTTLIVEMERLSQDGMRLTGPGIETTASLTLPALEPFQMNAALFPLGLDFYFTSGTQIAGLPRSTTVSPETGAEMEAD</sequence>
<gene>
    <name evidence="1" type="ORF">C8N42_101437</name>
</gene>
<organism evidence="1 2">
    <name type="scientific">Celeribacter persicus</name>
    <dbReference type="NCBI Taxonomy" id="1651082"/>
    <lineage>
        <taxon>Bacteria</taxon>
        <taxon>Pseudomonadati</taxon>
        <taxon>Pseudomonadota</taxon>
        <taxon>Alphaproteobacteria</taxon>
        <taxon>Rhodobacterales</taxon>
        <taxon>Roseobacteraceae</taxon>
        <taxon>Celeribacter</taxon>
    </lineage>
</organism>
<dbReference type="PIRSF" id="PIRSF020680">
    <property type="entry name" value="PhnH"/>
    <property type="match status" value="1"/>
</dbReference>
<dbReference type="GO" id="GO:0019634">
    <property type="term" value="P:organic phosphonate metabolic process"/>
    <property type="evidence" value="ECO:0007669"/>
    <property type="project" value="InterPro"/>
</dbReference>
<protein>
    <submittedName>
        <fullName evidence="1">Alpha-D-ribose 1-methylphosphonate 5-triphosphate synthase subunit PhnH</fullName>
    </submittedName>
</protein>
<evidence type="ECO:0000313" key="1">
    <source>
        <dbReference type="EMBL" id="PTQ75894.1"/>
    </source>
</evidence>
<evidence type="ECO:0000313" key="2">
    <source>
        <dbReference type="Proteomes" id="UP000244077"/>
    </source>
</evidence>
<dbReference type="Pfam" id="PF05845">
    <property type="entry name" value="PhnH"/>
    <property type="match status" value="1"/>
</dbReference>
<dbReference type="SUPFAM" id="SSF159709">
    <property type="entry name" value="PhnH-like"/>
    <property type="match status" value="1"/>
</dbReference>
<comment type="caution">
    <text evidence="1">The sequence shown here is derived from an EMBL/GenBank/DDBJ whole genome shotgun (WGS) entry which is preliminary data.</text>
</comment>